<organism evidence="1 2">
    <name type="scientific">Trypanosoma congolense (strain IL3000)</name>
    <dbReference type="NCBI Taxonomy" id="1068625"/>
    <lineage>
        <taxon>Eukaryota</taxon>
        <taxon>Discoba</taxon>
        <taxon>Euglenozoa</taxon>
        <taxon>Kinetoplastea</taxon>
        <taxon>Metakinetoplastina</taxon>
        <taxon>Trypanosomatida</taxon>
        <taxon>Trypanosomatidae</taxon>
        <taxon>Trypanosoma</taxon>
        <taxon>Nannomonas</taxon>
    </lineage>
</organism>
<dbReference type="AlphaFoldDB" id="F9W436"/>
<reference evidence="2" key="1">
    <citation type="submission" date="2011-07" db="EMBL/GenBank/DDBJ databases">
        <title>Divergent evolution of antigenic variation in African trypanosomes.</title>
        <authorList>
            <person name="Jackson A.P."/>
            <person name="Berry A."/>
            <person name="Allison H.C."/>
            <person name="Burton P."/>
            <person name="Anderson J."/>
            <person name="Aslett M."/>
            <person name="Brown R."/>
            <person name="Corton N."/>
            <person name="Harris D."/>
            <person name="Hauser H."/>
            <person name="Gamble J."/>
            <person name="Gilderthorp R."/>
            <person name="McQuillan J."/>
            <person name="Quail M.A."/>
            <person name="Sanders M."/>
            <person name="Van Tonder A."/>
            <person name="Ginger M.L."/>
            <person name="Donelson J.E."/>
            <person name="Field M.C."/>
            <person name="Barry J.D."/>
            <person name="Berriman M."/>
            <person name="Hertz-Fowler C."/>
        </authorList>
    </citation>
    <scope>NUCLEOTIDE SEQUENCE [LARGE SCALE GENOMIC DNA]</scope>
    <source>
        <strain evidence="2">IL3000</strain>
    </source>
</reference>
<dbReference type="EMBL" id="CAEQ01000509">
    <property type="protein sequence ID" value="CCD11919.1"/>
    <property type="molecule type" value="Genomic_DNA"/>
</dbReference>
<name>F9W436_TRYCI</name>
<comment type="caution">
    <text evidence="1">The sequence shown here is derived from an EMBL/GenBank/DDBJ whole genome shotgun (WGS) entry which is preliminary data.</text>
</comment>
<gene>
    <name evidence="1" type="ORF">TCIL3000_0_28550</name>
</gene>
<reference evidence="1 2" key="2">
    <citation type="journal article" date="2012" name="Proc. Natl. Acad. Sci. U.S.A.">
        <title>Antigenic diversity is generated by distinct evolutionary mechanisms in African trypanosome species.</title>
        <authorList>
            <person name="Jackson A.P."/>
            <person name="Berry A."/>
            <person name="Aslett M."/>
            <person name="Allison H.C."/>
            <person name="Burton P."/>
            <person name="Vavrova-Anderson J."/>
            <person name="Brown R."/>
            <person name="Browne H."/>
            <person name="Corton N."/>
            <person name="Hauser H."/>
            <person name="Gamble J."/>
            <person name="Gilderthorp R."/>
            <person name="Marcello L."/>
            <person name="McQuillan J."/>
            <person name="Otto T.D."/>
            <person name="Quail M.A."/>
            <person name="Sanders M.J."/>
            <person name="van Tonder A."/>
            <person name="Ginger M.L."/>
            <person name="Field M.C."/>
            <person name="Barry J.D."/>
            <person name="Hertz-Fowler C."/>
            <person name="Berriman M."/>
        </authorList>
    </citation>
    <scope>NUCLEOTIDE SEQUENCE [LARGE SCALE GENOMIC DNA]</scope>
    <source>
        <strain evidence="1 2">IL3000</strain>
    </source>
</reference>
<sequence length="156" mass="17644">MLLQVILFAGQILARTLSIYSQKLLISRHPHVFHISMPYSRMHGWPLKILASAAHLRPLRQCPLPDLNPLEASNFGRSLYQGIEPLGGRHGVQGRHRTAGGRNPKNGIHLENKKIVCISPFPKLRNEETQCHCQDPLKSFLIGKMNITENEESLQE</sequence>
<dbReference type="Proteomes" id="UP000000702">
    <property type="component" value="Unassembled WGS sequence"/>
</dbReference>
<protein>
    <submittedName>
        <fullName evidence="1">WGS project CAEQ00000000 data, annotated contig 1141</fullName>
    </submittedName>
</protein>
<dbReference type="VEuPathDB" id="TriTrypDB:TcIL3000_0_28550"/>
<keyword evidence="2" id="KW-1185">Reference proteome</keyword>
<accession>F9W436</accession>
<evidence type="ECO:0000313" key="2">
    <source>
        <dbReference type="Proteomes" id="UP000000702"/>
    </source>
</evidence>
<evidence type="ECO:0000313" key="1">
    <source>
        <dbReference type="EMBL" id="CCD11919.1"/>
    </source>
</evidence>
<proteinExistence type="predicted"/>